<dbReference type="EMBL" id="BLAL01000011">
    <property type="protein sequence ID" value="GES73940.1"/>
    <property type="molecule type" value="Genomic_DNA"/>
</dbReference>
<dbReference type="OrthoDB" id="2335016at2759"/>
<dbReference type="Proteomes" id="UP000615446">
    <property type="component" value="Unassembled WGS sequence"/>
</dbReference>
<evidence type="ECO:0000313" key="2">
    <source>
        <dbReference type="EMBL" id="GES73940.1"/>
    </source>
</evidence>
<dbReference type="Proteomes" id="UP000247702">
    <property type="component" value="Unassembled WGS sequence"/>
</dbReference>
<comment type="caution">
    <text evidence="1">The sequence shown here is derived from an EMBL/GenBank/DDBJ whole genome shotgun (WGS) entry which is preliminary data.</text>
</comment>
<evidence type="ECO:0000313" key="3">
    <source>
        <dbReference type="Proteomes" id="UP000247702"/>
    </source>
</evidence>
<dbReference type="EMBL" id="BEXD01004317">
    <property type="protein sequence ID" value="GBC09652.1"/>
    <property type="molecule type" value="Genomic_DNA"/>
</dbReference>
<evidence type="ECO:0000313" key="1">
    <source>
        <dbReference type="EMBL" id="GBC09652.1"/>
    </source>
</evidence>
<name>A0A2Z6SHH7_9GLOM</name>
<proteinExistence type="predicted"/>
<reference evidence="2" key="2">
    <citation type="submission" date="2019-10" db="EMBL/GenBank/DDBJ databases">
        <title>Conservation and host-specific expression of non-tandemly repeated heterogenous ribosome RNA gene in arbuscular mycorrhizal fungi.</title>
        <authorList>
            <person name="Maeda T."/>
            <person name="Kobayashi Y."/>
            <person name="Nakagawa T."/>
            <person name="Ezawa T."/>
            <person name="Yamaguchi K."/>
            <person name="Bino T."/>
            <person name="Nishimoto Y."/>
            <person name="Shigenobu S."/>
            <person name="Kawaguchi M."/>
        </authorList>
    </citation>
    <scope>NUCLEOTIDE SEQUENCE</scope>
    <source>
        <strain evidence="2">HR1</strain>
    </source>
</reference>
<gene>
    <name evidence="2" type="ORF">RCL2_000144700</name>
    <name evidence="1" type="ORF">RclHR1_09010005</name>
</gene>
<accession>A0A2Z6SHH7</accession>
<organism evidence="1 3">
    <name type="scientific">Rhizophagus clarus</name>
    <dbReference type="NCBI Taxonomy" id="94130"/>
    <lineage>
        <taxon>Eukaryota</taxon>
        <taxon>Fungi</taxon>
        <taxon>Fungi incertae sedis</taxon>
        <taxon>Mucoromycota</taxon>
        <taxon>Glomeromycotina</taxon>
        <taxon>Glomeromycetes</taxon>
        <taxon>Glomerales</taxon>
        <taxon>Glomeraceae</taxon>
        <taxon>Rhizophagus</taxon>
    </lineage>
</organism>
<protein>
    <submittedName>
        <fullName evidence="1">Uncharacterized protein</fullName>
    </submittedName>
</protein>
<keyword evidence="3" id="KW-1185">Reference proteome</keyword>
<sequence length="283" mass="32697">MNECKFFHTPGDGNFYLINCSKILYDSDDNDDNGTYDHGFFYKYLTAKYHITCKLYSHSLIENILNKEVFGMNITINDLQQKESLTINQKLSLQEGLERILPSHFLQYHVPDSITVQTTDNGLSLQNINGVGDNQQQQILQYHRETSTCYNANTNSFHENNMNNVSTTQVIPMMDINQNYINDNDLSCNNDINIVHQGFVNPPQQVDLPEFSHHNIPEKEIIHPLQDNIVHAFSTMDINRDYNNTGLSNDNYISQRGVIGIENYHNVTYRVNSQDFSIENNFK</sequence>
<dbReference type="AlphaFoldDB" id="A0A2Z6SHH7"/>
<reference evidence="1 3" key="1">
    <citation type="submission" date="2017-11" db="EMBL/GenBank/DDBJ databases">
        <title>The genome of Rhizophagus clarus HR1 reveals common genetic basis of auxotrophy among arbuscular mycorrhizal fungi.</title>
        <authorList>
            <person name="Kobayashi Y."/>
        </authorList>
    </citation>
    <scope>NUCLEOTIDE SEQUENCE [LARGE SCALE GENOMIC DNA]</scope>
    <source>
        <strain evidence="1 3">HR1</strain>
    </source>
</reference>